<evidence type="ECO:0000256" key="3">
    <source>
        <dbReference type="ARBA" id="ARBA00022692"/>
    </source>
</evidence>
<keyword evidence="2" id="KW-1003">Cell membrane</keyword>
<comment type="subcellular location">
    <subcellularLocation>
        <location evidence="1">Cell membrane</location>
        <topology evidence="1">Multi-pass membrane protein</topology>
    </subcellularLocation>
</comment>
<organism evidence="8 9">
    <name type="scientific">Candidatus Scalindua rubra</name>
    <dbReference type="NCBI Taxonomy" id="1872076"/>
    <lineage>
        <taxon>Bacteria</taxon>
        <taxon>Pseudomonadati</taxon>
        <taxon>Planctomycetota</taxon>
        <taxon>Candidatus Brocadiia</taxon>
        <taxon>Candidatus Brocadiales</taxon>
        <taxon>Candidatus Scalinduaceae</taxon>
        <taxon>Candidatus Scalindua</taxon>
    </lineage>
</organism>
<feature type="domain" description="Metallo-beta-lactamase" evidence="7">
    <location>
        <begin position="142"/>
        <end position="351"/>
    </location>
</feature>
<dbReference type="CDD" id="cd07731">
    <property type="entry name" value="ComA-like_MBL-fold"/>
    <property type="match status" value="1"/>
</dbReference>
<evidence type="ECO:0000256" key="6">
    <source>
        <dbReference type="SAM" id="Phobius"/>
    </source>
</evidence>
<sequence>MPLIAYYFHIVTPLTALLNVVVFPLVWLILVGGFIVLIFGLVFPILVTPFAWLTSYSEIALENLILFFSTNFKTFFYTSTPLWIWIIFYYLIVIFFIIRERFNIKMVHTLIATLAILNIFVFSGLFDRSQDCLKLTCFDVRHGASFFIQFPNGKNMLFDTGTKSNYDVGKFVVAPFLWKEGIKEVDTIVISHEHDDHCNGIPSIIERFKVDNVFVNKFFLQSGNRVELLRLFKEEKVKTGLMADGLEIKGYEPAKIMVVNPPDKDMLRNEGFPIENLSINDSSSVLLIDYMGYRILLCADIGESGIKLLLSGKDDPIADVIQVPHHGGFIVNTEDLIKNVRPKYAIISATANVVSTSTIEAYQKYRVSLYKTHEDGAVTFTIDKNGIQASKFIRQVMLEADSLR</sequence>
<gene>
    <name evidence="8" type="primary">comA_2</name>
    <name evidence="8" type="ORF">SCARUB_02855</name>
</gene>
<evidence type="ECO:0000256" key="2">
    <source>
        <dbReference type="ARBA" id="ARBA00022475"/>
    </source>
</evidence>
<name>A0A1E3X8U6_9BACT</name>
<dbReference type="PANTHER" id="PTHR30619:SF1">
    <property type="entry name" value="RECOMBINATION PROTEIN 2"/>
    <property type="match status" value="1"/>
</dbReference>
<dbReference type="InterPro" id="IPR035681">
    <property type="entry name" value="ComA-like_MBL"/>
</dbReference>
<evidence type="ECO:0000256" key="1">
    <source>
        <dbReference type="ARBA" id="ARBA00004651"/>
    </source>
</evidence>
<keyword evidence="4 6" id="KW-1133">Transmembrane helix</keyword>
<keyword evidence="5 6" id="KW-0472">Membrane</keyword>
<feature type="transmembrane region" description="Helical" evidence="6">
    <location>
        <begin position="34"/>
        <end position="55"/>
    </location>
</feature>
<dbReference type="Pfam" id="PF03772">
    <property type="entry name" value="Competence"/>
    <property type="match status" value="1"/>
</dbReference>
<protein>
    <submittedName>
        <fullName evidence="8">Competence protein ComA</fullName>
    </submittedName>
</protein>
<dbReference type="GO" id="GO:0005886">
    <property type="term" value="C:plasma membrane"/>
    <property type="evidence" value="ECO:0007669"/>
    <property type="project" value="UniProtKB-SubCell"/>
</dbReference>
<keyword evidence="3 6" id="KW-0812">Transmembrane</keyword>
<dbReference type="Gene3D" id="3.60.15.10">
    <property type="entry name" value="Ribonuclease Z/Hydroxyacylglutathione hydrolase-like"/>
    <property type="match status" value="1"/>
</dbReference>
<evidence type="ECO:0000313" key="8">
    <source>
        <dbReference type="EMBL" id="ODS32035.1"/>
    </source>
</evidence>
<dbReference type="AlphaFoldDB" id="A0A1E3X8U6"/>
<feature type="transmembrane region" description="Helical" evidence="6">
    <location>
        <begin position="110"/>
        <end position="126"/>
    </location>
</feature>
<dbReference type="Pfam" id="PF00753">
    <property type="entry name" value="Lactamase_B"/>
    <property type="match status" value="1"/>
</dbReference>
<reference evidence="8 9" key="1">
    <citation type="submission" date="2016-07" db="EMBL/GenBank/DDBJ databases">
        <title>Draft genome of Scalindua rubra, obtained from a brine-seawater interface in the Red Sea, sheds light on salt adaptation in anammox bacteria.</title>
        <authorList>
            <person name="Speth D.R."/>
            <person name="Lagkouvardos I."/>
            <person name="Wang Y."/>
            <person name="Qian P.-Y."/>
            <person name="Dutilh B.E."/>
            <person name="Jetten M.S."/>
        </authorList>
    </citation>
    <scope>NUCLEOTIDE SEQUENCE [LARGE SCALE GENOMIC DNA]</scope>
    <source>
        <strain evidence="8">BSI-1</strain>
    </source>
</reference>
<dbReference type="EMBL" id="MAYW01000081">
    <property type="protein sequence ID" value="ODS32035.1"/>
    <property type="molecule type" value="Genomic_DNA"/>
</dbReference>
<dbReference type="InterPro" id="IPR001279">
    <property type="entry name" value="Metallo-B-lactamas"/>
</dbReference>
<evidence type="ECO:0000313" key="9">
    <source>
        <dbReference type="Proteomes" id="UP000094056"/>
    </source>
</evidence>
<dbReference type="InterPro" id="IPR004477">
    <property type="entry name" value="ComEC_N"/>
</dbReference>
<feature type="transmembrane region" description="Helical" evidence="6">
    <location>
        <begin position="75"/>
        <end position="98"/>
    </location>
</feature>
<dbReference type="PANTHER" id="PTHR30619">
    <property type="entry name" value="DNA INTERNALIZATION/COMPETENCE PROTEIN COMEC/REC2"/>
    <property type="match status" value="1"/>
</dbReference>
<evidence type="ECO:0000259" key="7">
    <source>
        <dbReference type="SMART" id="SM00849"/>
    </source>
</evidence>
<dbReference type="InterPro" id="IPR052159">
    <property type="entry name" value="Competence_DNA_uptake"/>
</dbReference>
<accession>A0A1E3X8U6</accession>
<proteinExistence type="predicted"/>
<evidence type="ECO:0000256" key="5">
    <source>
        <dbReference type="ARBA" id="ARBA00023136"/>
    </source>
</evidence>
<evidence type="ECO:0000256" key="4">
    <source>
        <dbReference type="ARBA" id="ARBA00022989"/>
    </source>
</evidence>
<dbReference type="SUPFAM" id="SSF56281">
    <property type="entry name" value="Metallo-hydrolase/oxidoreductase"/>
    <property type="match status" value="1"/>
</dbReference>
<dbReference type="SMART" id="SM00849">
    <property type="entry name" value="Lactamase_B"/>
    <property type="match status" value="1"/>
</dbReference>
<comment type="caution">
    <text evidence="8">The sequence shown here is derived from an EMBL/GenBank/DDBJ whole genome shotgun (WGS) entry which is preliminary data.</text>
</comment>
<dbReference type="Proteomes" id="UP000094056">
    <property type="component" value="Unassembled WGS sequence"/>
</dbReference>
<dbReference type="InterPro" id="IPR036866">
    <property type="entry name" value="RibonucZ/Hydroxyglut_hydro"/>
</dbReference>
<feature type="transmembrane region" description="Helical" evidence="6">
    <location>
        <begin position="6"/>
        <end position="27"/>
    </location>
</feature>